<keyword evidence="4 7" id="KW-0812">Transmembrane</keyword>
<dbReference type="Proteomes" id="UP000010366">
    <property type="component" value="Chromosome"/>
</dbReference>
<feature type="transmembrane region" description="Helical" evidence="7">
    <location>
        <begin position="88"/>
        <end position="105"/>
    </location>
</feature>
<evidence type="ECO:0000256" key="4">
    <source>
        <dbReference type="ARBA" id="ARBA00022692"/>
    </source>
</evidence>
<accession>K9UE47</accession>
<reference evidence="8 9" key="1">
    <citation type="submission" date="2012-05" db="EMBL/GenBank/DDBJ databases">
        <title>Finished chromosome of genome of Chamaesiphon sp. PCC 6605.</title>
        <authorList>
            <consortium name="US DOE Joint Genome Institute"/>
            <person name="Gugger M."/>
            <person name="Coursin T."/>
            <person name="Rippka R."/>
            <person name="Tandeau De Marsac N."/>
            <person name="Huntemann M."/>
            <person name="Wei C.-L."/>
            <person name="Han J."/>
            <person name="Detter J.C."/>
            <person name="Han C."/>
            <person name="Tapia R."/>
            <person name="Chen A."/>
            <person name="Kyrpides N."/>
            <person name="Mavromatis K."/>
            <person name="Markowitz V."/>
            <person name="Szeto E."/>
            <person name="Ivanova N."/>
            <person name="Pagani I."/>
            <person name="Pati A."/>
            <person name="Goodwin L."/>
            <person name="Nordberg H.P."/>
            <person name="Cantor M.N."/>
            <person name="Hua S.X."/>
            <person name="Woyke T."/>
            <person name="Kerfeld C.A."/>
        </authorList>
    </citation>
    <scope>NUCLEOTIDE SEQUENCE [LARGE SCALE GENOMIC DNA]</scope>
    <source>
        <strain evidence="9">ATCC 27169 / PCC 6605</strain>
    </source>
</reference>
<evidence type="ECO:0000256" key="1">
    <source>
        <dbReference type="ARBA" id="ARBA00004651"/>
    </source>
</evidence>
<dbReference type="PANTHER" id="PTHR33452:SF1">
    <property type="entry name" value="INNER MEMBRANE PROTEIN YPHA-RELATED"/>
    <property type="match status" value="1"/>
</dbReference>
<feature type="transmembrane region" description="Helical" evidence="7">
    <location>
        <begin position="117"/>
        <end position="137"/>
    </location>
</feature>
<evidence type="ECO:0000256" key="6">
    <source>
        <dbReference type="ARBA" id="ARBA00023136"/>
    </source>
</evidence>
<dbReference type="InterPro" id="IPR032808">
    <property type="entry name" value="DoxX"/>
</dbReference>
<keyword evidence="3" id="KW-1003">Cell membrane</keyword>
<dbReference type="HOGENOM" id="CLU_125957_0_0_3"/>
<evidence type="ECO:0000256" key="7">
    <source>
        <dbReference type="SAM" id="Phobius"/>
    </source>
</evidence>
<protein>
    <submittedName>
        <fullName evidence="8">Putative membrane protein</fullName>
    </submittedName>
</protein>
<feature type="transmembrane region" description="Helical" evidence="7">
    <location>
        <begin position="20"/>
        <end position="40"/>
    </location>
</feature>
<gene>
    <name evidence="8" type="ORF">Cha6605_1542</name>
</gene>
<dbReference type="InterPro" id="IPR051907">
    <property type="entry name" value="DoxX-like_oxidoreductase"/>
</dbReference>
<keyword evidence="6 7" id="KW-0472">Membrane</keyword>
<proteinExistence type="inferred from homology"/>
<evidence type="ECO:0000256" key="3">
    <source>
        <dbReference type="ARBA" id="ARBA00022475"/>
    </source>
</evidence>
<dbReference type="EMBL" id="CP003600">
    <property type="protein sequence ID" value="AFY92701.1"/>
    <property type="molecule type" value="Genomic_DNA"/>
</dbReference>
<evidence type="ECO:0000313" key="9">
    <source>
        <dbReference type="Proteomes" id="UP000010366"/>
    </source>
</evidence>
<dbReference type="STRING" id="1173020.Cha6605_1542"/>
<evidence type="ECO:0000313" key="8">
    <source>
        <dbReference type="EMBL" id="AFY92701.1"/>
    </source>
</evidence>
<evidence type="ECO:0000256" key="5">
    <source>
        <dbReference type="ARBA" id="ARBA00022989"/>
    </source>
</evidence>
<name>K9UE47_CHAP6</name>
<feature type="transmembrane region" description="Helical" evidence="7">
    <location>
        <begin position="60"/>
        <end position="81"/>
    </location>
</feature>
<keyword evidence="9" id="KW-1185">Reference proteome</keyword>
<dbReference type="AlphaFoldDB" id="K9UE47"/>
<evidence type="ECO:0000256" key="2">
    <source>
        <dbReference type="ARBA" id="ARBA00006679"/>
    </source>
</evidence>
<dbReference type="PANTHER" id="PTHR33452">
    <property type="entry name" value="OXIDOREDUCTASE CATD-RELATED"/>
    <property type="match status" value="1"/>
</dbReference>
<dbReference type="Pfam" id="PF07681">
    <property type="entry name" value="DoxX"/>
    <property type="match status" value="1"/>
</dbReference>
<dbReference type="RefSeq" id="WP_015158877.1">
    <property type="nucleotide sequence ID" value="NC_019697.1"/>
</dbReference>
<comment type="subcellular location">
    <subcellularLocation>
        <location evidence="1">Cell membrane</location>
        <topology evidence="1">Multi-pass membrane protein</topology>
    </subcellularLocation>
</comment>
<keyword evidence="5 7" id="KW-1133">Transmembrane helix</keyword>
<sequence>MQVNSTEISLKPRDLAIAHLLLRVMVGGIFFNSGFNKIFNIPAFVERMVKTLDASYLPDILIRLGAYPVPIIELVVGVLIILGLSTRIALILTFTLMVMFTFGAMSAQLPELVSSQLIYGIVLFLLLATCRYNWFSLDSWLHRKQRRTDSVVGEACRR</sequence>
<dbReference type="KEGG" id="cmp:Cha6605_1542"/>
<dbReference type="GO" id="GO:0005886">
    <property type="term" value="C:plasma membrane"/>
    <property type="evidence" value="ECO:0007669"/>
    <property type="project" value="UniProtKB-SubCell"/>
</dbReference>
<dbReference type="eggNOG" id="COG2259">
    <property type="taxonomic scope" value="Bacteria"/>
</dbReference>
<organism evidence="8 9">
    <name type="scientific">Chamaesiphon minutus (strain ATCC 27169 / PCC 6605)</name>
    <dbReference type="NCBI Taxonomy" id="1173020"/>
    <lineage>
        <taxon>Bacteria</taxon>
        <taxon>Bacillati</taxon>
        <taxon>Cyanobacteriota</taxon>
        <taxon>Cyanophyceae</taxon>
        <taxon>Gomontiellales</taxon>
        <taxon>Chamaesiphonaceae</taxon>
        <taxon>Chamaesiphon</taxon>
    </lineage>
</organism>
<comment type="similarity">
    <text evidence="2">Belongs to the DoxX family.</text>
</comment>
<dbReference type="OrthoDB" id="573178at2"/>